<keyword evidence="1" id="KW-1133">Transmembrane helix</keyword>
<feature type="transmembrane region" description="Helical" evidence="1">
    <location>
        <begin position="100"/>
        <end position="122"/>
    </location>
</feature>
<feature type="transmembrane region" description="Helical" evidence="1">
    <location>
        <begin position="31"/>
        <end position="51"/>
    </location>
</feature>
<dbReference type="OrthoDB" id="3219854at2759"/>
<sequence>DSSWRLYSMYSKIAEDEDNEMVERCQKDADGTLIFTGLFSATVGVLLTVSIPDLKPNSQDTSAFYLENIYQLQVFGNPNVSHPSIPSALAKPPAFSPPRYAIWVNSLWFLSLTVSLSGALLATQFRNWAVQYISVTQRHSDTLGQRARMRALLANGNPGPYIIWGTGREPIYLHFSLLLFITGALIYLFNINR</sequence>
<name>A0A9P5N538_9AGAM</name>
<evidence type="ECO:0000313" key="3">
    <source>
        <dbReference type="EMBL" id="KAF8486237.1"/>
    </source>
</evidence>
<feature type="transmembrane region" description="Helical" evidence="1">
    <location>
        <begin position="171"/>
        <end position="189"/>
    </location>
</feature>
<keyword evidence="4" id="KW-1185">Reference proteome</keyword>
<evidence type="ECO:0000313" key="4">
    <source>
        <dbReference type="Proteomes" id="UP000759537"/>
    </source>
</evidence>
<keyword evidence="1" id="KW-0472">Membrane</keyword>
<evidence type="ECO:0000259" key="2">
    <source>
        <dbReference type="Pfam" id="PF20153"/>
    </source>
</evidence>
<dbReference type="Proteomes" id="UP000759537">
    <property type="component" value="Unassembled WGS sequence"/>
</dbReference>
<proteinExistence type="predicted"/>
<comment type="caution">
    <text evidence="3">The sequence shown here is derived from an EMBL/GenBank/DDBJ whole genome shotgun (WGS) entry which is preliminary data.</text>
</comment>
<dbReference type="InterPro" id="IPR045338">
    <property type="entry name" value="DUF6535"/>
</dbReference>
<dbReference type="AlphaFoldDB" id="A0A9P5N538"/>
<dbReference type="Pfam" id="PF20153">
    <property type="entry name" value="DUF6535"/>
    <property type="match status" value="1"/>
</dbReference>
<keyword evidence="1" id="KW-0812">Transmembrane</keyword>
<feature type="domain" description="DUF6535" evidence="2">
    <location>
        <begin position="9"/>
        <end position="190"/>
    </location>
</feature>
<feature type="non-terminal residue" evidence="3">
    <location>
        <position position="193"/>
    </location>
</feature>
<accession>A0A9P5N538</accession>
<gene>
    <name evidence="3" type="ORF">DFH94DRAFT_617591</name>
</gene>
<dbReference type="EMBL" id="WHVB01000002">
    <property type="protein sequence ID" value="KAF8486237.1"/>
    <property type="molecule type" value="Genomic_DNA"/>
</dbReference>
<feature type="non-terminal residue" evidence="3">
    <location>
        <position position="1"/>
    </location>
</feature>
<organism evidence="3 4">
    <name type="scientific">Russula ochroleuca</name>
    <dbReference type="NCBI Taxonomy" id="152965"/>
    <lineage>
        <taxon>Eukaryota</taxon>
        <taxon>Fungi</taxon>
        <taxon>Dikarya</taxon>
        <taxon>Basidiomycota</taxon>
        <taxon>Agaricomycotina</taxon>
        <taxon>Agaricomycetes</taxon>
        <taxon>Russulales</taxon>
        <taxon>Russulaceae</taxon>
        <taxon>Russula</taxon>
    </lineage>
</organism>
<protein>
    <recommendedName>
        <fullName evidence="2">DUF6535 domain-containing protein</fullName>
    </recommendedName>
</protein>
<evidence type="ECO:0000256" key="1">
    <source>
        <dbReference type="SAM" id="Phobius"/>
    </source>
</evidence>
<reference evidence="3" key="1">
    <citation type="submission" date="2019-10" db="EMBL/GenBank/DDBJ databases">
        <authorList>
            <consortium name="DOE Joint Genome Institute"/>
            <person name="Kuo A."/>
            <person name="Miyauchi S."/>
            <person name="Kiss E."/>
            <person name="Drula E."/>
            <person name="Kohler A."/>
            <person name="Sanchez-Garcia M."/>
            <person name="Andreopoulos B."/>
            <person name="Barry K.W."/>
            <person name="Bonito G."/>
            <person name="Buee M."/>
            <person name="Carver A."/>
            <person name="Chen C."/>
            <person name="Cichocki N."/>
            <person name="Clum A."/>
            <person name="Culley D."/>
            <person name="Crous P.W."/>
            <person name="Fauchery L."/>
            <person name="Girlanda M."/>
            <person name="Hayes R."/>
            <person name="Keri Z."/>
            <person name="LaButti K."/>
            <person name="Lipzen A."/>
            <person name="Lombard V."/>
            <person name="Magnuson J."/>
            <person name="Maillard F."/>
            <person name="Morin E."/>
            <person name="Murat C."/>
            <person name="Nolan M."/>
            <person name="Ohm R."/>
            <person name="Pangilinan J."/>
            <person name="Pereira M."/>
            <person name="Perotto S."/>
            <person name="Peter M."/>
            <person name="Riley R."/>
            <person name="Sitrit Y."/>
            <person name="Stielow B."/>
            <person name="Szollosi G."/>
            <person name="Zifcakova L."/>
            <person name="Stursova M."/>
            <person name="Spatafora J.W."/>
            <person name="Tedersoo L."/>
            <person name="Vaario L.-M."/>
            <person name="Yamada A."/>
            <person name="Yan M."/>
            <person name="Wang P."/>
            <person name="Xu J."/>
            <person name="Bruns T."/>
            <person name="Baldrian P."/>
            <person name="Vilgalys R."/>
            <person name="Henrissat B."/>
            <person name="Grigoriev I.V."/>
            <person name="Hibbett D."/>
            <person name="Nagy L.G."/>
            <person name="Martin F.M."/>
        </authorList>
    </citation>
    <scope>NUCLEOTIDE SEQUENCE</scope>
    <source>
        <strain evidence="3">Prilba</strain>
    </source>
</reference>
<reference evidence="3" key="2">
    <citation type="journal article" date="2020" name="Nat. Commun.">
        <title>Large-scale genome sequencing of mycorrhizal fungi provides insights into the early evolution of symbiotic traits.</title>
        <authorList>
            <person name="Miyauchi S."/>
            <person name="Kiss E."/>
            <person name="Kuo A."/>
            <person name="Drula E."/>
            <person name="Kohler A."/>
            <person name="Sanchez-Garcia M."/>
            <person name="Morin E."/>
            <person name="Andreopoulos B."/>
            <person name="Barry K.W."/>
            <person name="Bonito G."/>
            <person name="Buee M."/>
            <person name="Carver A."/>
            <person name="Chen C."/>
            <person name="Cichocki N."/>
            <person name="Clum A."/>
            <person name="Culley D."/>
            <person name="Crous P.W."/>
            <person name="Fauchery L."/>
            <person name="Girlanda M."/>
            <person name="Hayes R.D."/>
            <person name="Keri Z."/>
            <person name="LaButti K."/>
            <person name="Lipzen A."/>
            <person name="Lombard V."/>
            <person name="Magnuson J."/>
            <person name="Maillard F."/>
            <person name="Murat C."/>
            <person name="Nolan M."/>
            <person name="Ohm R.A."/>
            <person name="Pangilinan J."/>
            <person name="Pereira M.F."/>
            <person name="Perotto S."/>
            <person name="Peter M."/>
            <person name="Pfister S."/>
            <person name="Riley R."/>
            <person name="Sitrit Y."/>
            <person name="Stielow J.B."/>
            <person name="Szollosi G."/>
            <person name="Zifcakova L."/>
            <person name="Stursova M."/>
            <person name="Spatafora J.W."/>
            <person name="Tedersoo L."/>
            <person name="Vaario L.M."/>
            <person name="Yamada A."/>
            <person name="Yan M."/>
            <person name="Wang P."/>
            <person name="Xu J."/>
            <person name="Bruns T."/>
            <person name="Baldrian P."/>
            <person name="Vilgalys R."/>
            <person name="Dunand C."/>
            <person name="Henrissat B."/>
            <person name="Grigoriev I.V."/>
            <person name="Hibbett D."/>
            <person name="Nagy L.G."/>
            <person name="Martin F.M."/>
        </authorList>
    </citation>
    <scope>NUCLEOTIDE SEQUENCE</scope>
    <source>
        <strain evidence="3">Prilba</strain>
    </source>
</reference>